<keyword evidence="2" id="KW-0812">Transmembrane</keyword>
<keyword evidence="2" id="KW-1133">Transmembrane helix</keyword>
<proteinExistence type="predicted"/>
<dbReference type="Proteomes" id="UP000663827">
    <property type="component" value="Unassembled WGS sequence"/>
</dbReference>
<dbReference type="EMBL" id="CAJNJQ010000634">
    <property type="protein sequence ID" value="CAE7090441.1"/>
    <property type="molecule type" value="Genomic_DNA"/>
</dbReference>
<feature type="transmembrane region" description="Helical" evidence="2">
    <location>
        <begin position="169"/>
        <end position="199"/>
    </location>
</feature>
<feature type="region of interest" description="Disordered" evidence="1">
    <location>
        <begin position="249"/>
        <end position="293"/>
    </location>
</feature>
<feature type="transmembrane region" description="Helical" evidence="2">
    <location>
        <begin position="91"/>
        <end position="112"/>
    </location>
</feature>
<keyword evidence="2" id="KW-0472">Membrane</keyword>
<protein>
    <recommendedName>
        <fullName evidence="5">Transmembrane protein</fullName>
    </recommendedName>
</protein>
<evidence type="ECO:0000256" key="2">
    <source>
        <dbReference type="SAM" id="Phobius"/>
    </source>
</evidence>
<name>A0A8H3DUJ2_9AGAM</name>
<evidence type="ECO:0008006" key="5">
    <source>
        <dbReference type="Google" id="ProtNLM"/>
    </source>
</evidence>
<dbReference type="AlphaFoldDB" id="A0A8H3DUJ2"/>
<evidence type="ECO:0000313" key="4">
    <source>
        <dbReference type="Proteomes" id="UP000663827"/>
    </source>
</evidence>
<comment type="caution">
    <text evidence="3">The sequence shown here is derived from an EMBL/GenBank/DDBJ whole genome shotgun (WGS) entry which is preliminary data.</text>
</comment>
<gene>
    <name evidence="3" type="ORF">RDB_LOCUS31539</name>
</gene>
<evidence type="ECO:0000313" key="3">
    <source>
        <dbReference type="EMBL" id="CAE7090441.1"/>
    </source>
</evidence>
<accession>A0A8H3DUJ2</accession>
<sequence length="293" mass="32430">MEKDTNIPTVVVNTKKRTSNHRWIFKTCWFAACILTLGYSSKYHQRILRWQKYDPSNKDTKRRAYSSLVTSQSAGFRTSERAKQQKEWDRLIMPLSVITATSAAALAIPSPFDTPNLNWVATALYVVAFGLSLEGLLLIMYLTVFGAGSEPEMIGRLASGKGFLVGMSGPVAFVTALPTAITTYSSLFLLAGLLVMTIAADDPSDIKDHKVAFQVIVLVPVGLMLICLLGTIAGCEWFAHRERHDYKYKKEKREDSGMGSITGDGSQVHSEPGVMSDVEQQRRTTVHFDQTAV</sequence>
<evidence type="ECO:0000256" key="1">
    <source>
        <dbReference type="SAM" id="MobiDB-lite"/>
    </source>
</evidence>
<feature type="transmembrane region" description="Helical" evidence="2">
    <location>
        <begin position="124"/>
        <end position="148"/>
    </location>
</feature>
<organism evidence="3 4">
    <name type="scientific">Rhizoctonia solani</name>
    <dbReference type="NCBI Taxonomy" id="456999"/>
    <lineage>
        <taxon>Eukaryota</taxon>
        <taxon>Fungi</taxon>
        <taxon>Dikarya</taxon>
        <taxon>Basidiomycota</taxon>
        <taxon>Agaricomycotina</taxon>
        <taxon>Agaricomycetes</taxon>
        <taxon>Cantharellales</taxon>
        <taxon>Ceratobasidiaceae</taxon>
        <taxon>Rhizoctonia</taxon>
    </lineage>
</organism>
<reference evidence="3" key="1">
    <citation type="submission" date="2021-01" db="EMBL/GenBank/DDBJ databases">
        <authorList>
            <person name="Kaushik A."/>
        </authorList>
    </citation>
    <scope>NUCLEOTIDE SEQUENCE</scope>
    <source>
        <strain evidence="3">AG5</strain>
    </source>
</reference>
<feature type="transmembrane region" description="Helical" evidence="2">
    <location>
        <begin position="211"/>
        <end position="239"/>
    </location>
</feature>